<protein>
    <submittedName>
        <fullName evidence="2">Anaphase-promoting complex subunit 5 isoform X2</fullName>
    </submittedName>
</protein>
<reference evidence="2" key="1">
    <citation type="journal article" date="2023" name="GigaByte">
        <title>Genome assembly of the bearded iris, Iris pallida Lam.</title>
        <authorList>
            <person name="Bruccoleri R.E."/>
            <person name="Oakeley E.J."/>
            <person name="Faust A.M.E."/>
            <person name="Altorfer M."/>
            <person name="Dessus-Babus S."/>
            <person name="Burckhardt D."/>
            <person name="Oertli M."/>
            <person name="Naumann U."/>
            <person name="Petersen F."/>
            <person name="Wong J."/>
        </authorList>
    </citation>
    <scope>NUCLEOTIDE SEQUENCE</scope>
    <source>
        <strain evidence="2">GSM-AAB239-AS_SAM_17_03QT</strain>
    </source>
</reference>
<dbReference type="AlphaFoldDB" id="A0AAX6GZU3"/>
<gene>
    <name evidence="1" type="ORF">M6B38_243035</name>
    <name evidence="2" type="ORF">M6B38_339190</name>
</gene>
<dbReference type="EMBL" id="JANAVB010014797">
    <property type="protein sequence ID" value="KAJ6833861.1"/>
    <property type="molecule type" value="Genomic_DNA"/>
</dbReference>
<dbReference type="EMBL" id="JANAVB010044216">
    <property type="protein sequence ID" value="KAJ6792082.1"/>
    <property type="molecule type" value="Genomic_DNA"/>
</dbReference>
<reference evidence="2" key="2">
    <citation type="submission" date="2023-04" db="EMBL/GenBank/DDBJ databases">
        <authorList>
            <person name="Bruccoleri R.E."/>
            <person name="Oakeley E.J."/>
            <person name="Faust A.-M."/>
            <person name="Dessus-Babus S."/>
            <person name="Altorfer M."/>
            <person name="Burckhardt D."/>
            <person name="Oertli M."/>
            <person name="Naumann U."/>
            <person name="Petersen F."/>
            <person name="Wong J."/>
        </authorList>
    </citation>
    <scope>NUCLEOTIDE SEQUENCE</scope>
    <source>
        <strain evidence="2">GSM-AAB239-AS_SAM_17_03QT</strain>
        <tissue evidence="2">Leaf</tissue>
    </source>
</reference>
<organism evidence="2 3">
    <name type="scientific">Iris pallida</name>
    <name type="common">Sweet iris</name>
    <dbReference type="NCBI Taxonomy" id="29817"/>
    <lineage>
        <taxon>Eukaryota</taxon>
        <taxon>Viridiplantae</taxon>
        <taxon>Streptophyta</taxon>
        <taxon>Embryophyta</taxon>
        <taxon>Tracheophyta</taxon>
        <taxon>Spermatophyta</taxon>
        <taxon>Magnoliopsida</taxon>
        <taxon>Liliopsida</taxon>
        <taxon>Asparagales</taxon>
        <taxon>Iridaceae</taxon>
        <taxon>Iridoideae</taxon>
        <taxon>Irideae</taxon>
        <taxon>Iris</taxon>
    </lineage>
</organism>
<keyword evidence="3" id="KW-1185">Reference proteome</keyword>
<dbReference type="Proteomes" id="UP001140949">
    <property type="component" value="Unassembled WGS sequence"/>
</dbReference>
<proteinExistence type="predicted"/>
<evidence type="ECO:0000313" key="2">
    <source>
        <dbReference type="EMBL" id="KAJ6833861.1"/>
    </source>
</evidence>
<evidence type="ECO:0000313" key="1">
    <source>
        <dbReference type="EMBL" id="KAJ6792082.1"/>
    </source>
</evidence>
<accession>A0AAX6GZU3</accession>
<evidence type="ECO:0000313" key="3">
    <source>
        <dbReference type="Proteomes" id="UP001140949"/>
    </source>
</evidence>
<name>A0AAX6GZU3_IRIPA</name>
<comment type="caution">
    <text evidence="2">The sequence shown here is derived from an EMBL/GenBank/DDBJ whole genome shotgun (WGS) entry which is preliminary data.</text>
</comment>
<sequence length="43" mass="4857">MTSPTPFHFVSHLNRLGLFLFSLTRNNDVSCLAYILAAVYNLV</sequence>